<reference evidence="3" key="1">
    <citation type="submission" date="2017-02" db="UniProtKB">
        <authorList>
            <consortium name="WormBaseParasite"/>
        </authorList>
    </citation>
    <scope>IDENTIFICATION</scope>
</reference>
<reference evidence="1 2" key="2">
    <citation type="submission" date="2018-11" db="EMBL/GenBank/DDBJ databases">
        <authorList>
            <consortium name="Pathogen Informatics"/>
        </authorList>
    </citation>
    <scope>NUCLEOTIDE SEQUENCE [LARGE SCALE GENOMIC DNA]</scope>
</reference>
<organism evidence="3">
    <name type="scientific">Nippostrongylus brasiliensis</name>
    <name type="common">Rat hookworm</name>
    <dbReference type="NCBI Taxonomy" id="27835"/>
    <lineage>
        <taxon>Eukaryota</taxon>
        <taxon>Metazoa</taxon>
        <taxon>Ecdysozoa</taxon>
        <taxon>Nematoda</taxon>
        <taxon>Chromadorea</taxon>
        <taxon>Rhabditida</taxon>
        <taxon>Rhabditina</taxon>
        <taxon>Rhabditomorpha</taxon>
        <taxon>Strongyloidea</taxon>
        <taxon>Heligmosomidae</taxon>
        <taxon>Nippostrongylus</taxon>
    </lineage>
</organism>
<sequence length="32" mass="3734">MVPSELKFKNRTDMRTGGHENCCEDSWLHLQA</sequence>
<dbReference type="Proteomes" id="UP000271162">
    <property type="component" value="Unassembled WGS sequence"/>
</dbReference>
<evidence type="ECO:0000313" key="3">
    <source>
        <dbReference type="WBParaSite" id="NBR_0001040301-mRNA-1"/>
    </source>
</evidence>
<protein>
    <submittedName>
        <fullName evidence="1 3">Uncharacterized protein</fullName>
    </submittedName>
</protein>
<dbReference type="EMBL" id="UYSL01020311">
    <property type="protein sequence ID" value="VDL73993.1"/>
    <property type="molecule type" value="Genomic_DNA"/>
</dbReference>
<name>A0A0N4Y3K6_NIPBR</name>
<dbReference type="WBParaSite" id="NBR_0001040301-mRNA-1">
    <property type="protein sequence ID" value="NBR_0001040301-mRNA-1"/>
    <property type="gene ID" value="NBR_0001040301"/>
</dbReference>
<proteinExistence type="predicted"/>
<dbReference type="AlphaFoldDB" id="A0A0N4Y3K6"/>
<gene>
    <name evidence="1" type="ORF">NBR_LOCUS10404</name>
</gene>
<evidence type="ECO:0000313" key="1">
    <source>
        <dbReference type="EMBL" id="VDL73993.1"/>
    </source>
</evidence>
<keyword evidence="2" id="KW-1185">Reference proteome</keyword>
<evidence type="ECO:0000313" key="2">
    <source>
        <dbReference type="Proteomes" id="UP000271162"/>
    </source>
</evidence>
<accession>A0A0N4Y3K6</accession>